<dbReference type="EMBL" id="LR134476">
    <property type="protein sequence ID" value="VEI13106.1"/>
    <property type="molecule type" value="Genomic_DNA"/>
</dbReference>
<organism evidence="4 5">
    <name type="scientific">Trueperella bialowiezensis</name>
    <dbReference type="NCBI Taxonomy" id="312285"/>
    <lineage>
        <taxon>Bacteria</taxon>
        <taxon>Bacillati</taxon>
        <taxon>Actinomycetota</taxon>
        <taxon>Actinomycetes</taxon>
        <taxon>Actinomycetales</taxon>
        <taxon>Actinomycetaceae</taxon>
        <taxon>Trueperella</taxon>
    </lineage>
</organism>
<feature type="compositionally biased region" description="Basic and acidic residues" evidence="1">
    <location>
        <begin position="12"/>
        <end position="24"/>
    </location>
</feature>
<feature type="compositionally biased region" description="Basic residues" evidence="1">
    <location>
        <begin position="1"/>
        <end position="11"/>
    </location>
</feature>
<dbReference type="InterPro" id="IPR036249">
    <property type="entry name" value="Thioredoxin-like_sf"/>
</dbReference>
<evidence type="ECO:0000313" key="4">
    <source>
        <dbReference type="EMBL" id="VEI13106.1"/>
    </source>
</evidence>
<evidence type="ECO:0000256" key="2">
    <source>
        <dbReference type="SAM" id="Phobius"/>
    </source>
</evidence>
<keyword evidence="2" id="KW-1133">Transmembrane helix</keyword>
<feature type="domain" description="Thioredoxin-like fold" evidence="3">
    <location>
        <begin position="106"/>
        <end position="251"/>
    </location>
</feature>
<dbReference type="AlphaFoldDB" id="A0A3S4X5H7"/>
<proteinExistence type="predicted"/>
<reference evidence="4 5" key="1">
    <citation type="submission" date="2018-12" db="EMBL/GenBank/DDBJ databases">
        <authorList>
            <consortium name="Pathogen Informatics"/>
        </authorList>
    </citation>
    <scope>NUCLEOTIDE SEQUENCE [LARGE SCALE GENOMIC DNA]</scope>
    <source>
        <strain evidence="4 5">NCTC13354</strain>
    </source>
</reference>
<protein>
    <submittedName>
        <fullName evidence="4">Protein-disulfide isomerase</fullName>
    </submittedName>
</protein>
<dbReference type="KEGG" id="tbw:NCTC13354_00809"/>
<feature type="transmembrane region" description="Helical" evidence="2">
    <location>
        <begin position="41"/>
        <end position="62"/>
    </location>
</feature>
<dbReference type="Pfam" id="PF13462">
    <property type="entry name" value="Thioredoxin_4"/>
    <property type="match status" value="1"/>
</dbReference>
<evidence type="ECO:0000259" key="3">
    <source>
        <dbReference type="Pfam" id="PF13462"/>
    </source>
</evidence>
<dbReference type="CDD" id="cd02972">
    <property type="entry name" value="DsbA_family"/>
    <property type="match status" value="1"/>
</dbReference>
<evidence type="ECO:0000313" key="5">
    <source>
        <dbReference type="Proteomes" id="UP000269542"/>
    </source>
</evidence>
<evidence type="ECO:0000256" key="1">
    <source>
        <dbReference type="SAM" id="MobiDB-lite"/>
    </source>
</evidence>
<accession>A0A3S4X5H7</accession>
<keyword evidence="5" id="KW-1185">Reference proteome</keyword>
<dbReference type="SUPFAM" id="SSF52833">
    <property type="entry name" value="Thioredoxin-like"/>
    <property type="match status" value="1"/>
</dbReference>
<dbReference type="Proteomes" id="UP000269542">
    <property type="component" value="Chromosome"/>
</dbReference>
<dbReference type="GO" id="GO:0016853">
    <property type="term" value="F:isomerase activity"/>
    <property type="evidence" value="ECO:0007669"/>
    <property type="project" value="UniProtKB-KW"/>
</dbReference>
<dbReference type="Gene3D" id="3.40.30.10">
    <property type="entry name" value="Glutaredoxin"/>
    <property type="match status" value="1"/>
</dbReference>
<keyword evidence="2" id="KW-0472">Membrane</keyword>
<feature type="region of interest" description="Disordered" evidence="1">
    <location>
        <begin position="1"/>
        <end position="24"/>
    </location>
</feature>
<sequence length="278" mass="29633">MANNRKPKGRPATKEEKRQMAREKARILREQEEKRKKRNRFLAIAGGVVVLALVVFAVLQILGKDSGGQEYEGTARPAELANVADDYGINIGASGAAGETVADAGVLSVFSDYTCSGCINLENKYSQQYRTLMNEGKLSLRLYPVATLGNHISDNMTAAMYYVATYAPAQALDFNEALFAETNGVVFGGNRGPDAKGIADIAAKVGVPADVVADMPASITSEAWQKVAVDATESFRAKGHQYTPTLEVNGVADNSWAEEGGSVDAVIQRVVDEGAPGK</sequence>
<keyword evidence="2" id="KW-0812">Transmembrane</keyword>
<dbReference type="OrthoDB" id="117402at2"/>
<dbReference type="InterPro" id="IPR012336">
    <property type="entry name" value="Thioredoxin-like_fold"/>
</dbReference>
<keyword evidence="4" id="KW-0413">Isomerase</keyword>
<name>A0A3S4X5H7_9ACTO</name>
<gene>
    <name evidence="4" type="ORF">NCTC13354_00809</name>
</gene>
<dbReference type="RefSeq" id="WP_126416254.1">
    <property type="nucleotide sequence ID" value="NZ_LR134476.1"/>
</dbReference>